<dbReference type="Pfam" id="PF03235">
    <property type="entry name" value="GmrSD_N"/>
    <property type="match status" value="1"/>
</dbReference>
<feature type="domain" description="GmrSD restriction endonucleases N-terminal" evidence="1">
    <location>
        <begin position="15"/>
        <end position="214"/>
    </location>
</feature>
<accession>A0ABT5VSS4</accession>
<dbReference type="PANTHER" id="PTHR35149">
    <property type="entry name" value="SLL5132 PROTEIN"/>
    <property type="match status" value="1"/>
</dbReference>
<sequence>MSEMDSNLILKPITKLLDEKFFIPSYQRGYRWKERQVKNLLDDIWSFRLNSETETKDAFYCLQPVVVSKMDNEWEVLDGQQRLTTIYIILEYLKGGLEFLGKGNFSIRYETRSDSELFLKNIDLTRSEDNIDYFHICNAYETVAKWFDGKDGNTKINFLNTLLNDDESGKNVKVIWYDVSEENVSNKFAIDIFTRLNIGKIPLTNAELVKALFLQNGNFQEDKASLKQLQIATEWDAIEKVLQNDAFWYFIYNPDNPLKYDNRIEYIFDLMKNKTKDNERYFTFYEFNKDFIISKKDKDALADIDTLWSKIKKYFLSFEEWYNDKELYHLVGFLIDCGYDINKLKLESSNRTKLSFKAYLKDKIKGEVSCQIEELGYKDKRVKKVLLLFNIQTILSSEKTDARFPFFRYKEEDWDIEHVRSQTDKQIVGSARKDWAIDILEYFTGERGYSDAILNGNGFTEKELQEKAISKLDEVEKFFSKDLASLLDSESMDESQFTQLYNSLIKHFNEAEAPENIDSISNLALLDSATNRSYKNAMFPIKRKTILENDMNGVFVPIATKNVFLKSYTKKLGNVMHWSKNDANDYLETIKRTLKDYLPLQTEKNER</sequence>
<evidence type="ECO:0000313" key="3">
    <source>
        <dbReference type="Proteomes" id="UP001528920"/>
    </source>
</evidence>
<proteinExistence type="predicted"/>
<evidence type="ECO:0000313" key="2">
    <source>
        <dbReference type="EMBL" id="MDE5418475.1"/>
    </source>
</evidence>
<dbReference type="Proteomes" id="UP001528920">
    <property type="component" value="Unassembled WGS sequence"/>
</dbReference>
<dbReference type="InterPro" id="IPR004919">
    <property type="entry name" value="GmrSD_N"/>
</dbReference>
<protein>
    <submittedName>
        <fullName evidence="2">DUF262 domain-containing protein</fullName>
    </submittedName>
</protein>
<gene>
    <name evidence="2" type="ORF">L3049_10685</name>
</gene>
<evidence type="ECO:0000259" key="1">
    <source>
        <dbReference type="Pfam" id="PF03235"/>
    </source>
</evidence>
<organism evidence="2 3">
    <name type="scientific">Paralabilibaculum antarcticum</name>
    <dbReference type="NCBI Taxonomy" id="2912572"/>
    <lineage>
        <taxon>Bacteria</taxon>
        <taxon>Pseudomonadati</taxon>
        <taxon>Bacteroidota</taxon>
        <taxon>Bacteroidia</taxon>
        <taxon>Marinilabiliales</taxon>
        <taxon>Marinifilaceae</taxon>
        <taxon>Paralabilibaculum</taxon>
    </lineage>
</organism>
<dbReference type="PANTHER" id="PTHR35149:SF1">
    <property type="entry name" value="DUF5655 DOMAIN-CONTAINING PROTEIN"/>
    <property type="match status" value="1"/>
</dbReference>
<dbReference type="EMBL" id="JAKJSC010000001">
    <property type="protein sequence ID" value="MDE5418475.1"/>
    <property type="molecule type" value="Genomic_DNA"/>
</dbReference>
<comment type="caution">
    <text evidence="2">The sequence shown here is derived from an EMBL/GenBank/DDBJ whole genome shotgun (WGS) entry which is preliminary data.</text>
</comment>
<reference evidence="2 3" key="1">
    <citation type="submission" date="2022-01" db="EMBL/GenBank/DDBJ databases">
        <title>Labilibaculum sp. nov, a marine bacterium isolated from Antarctica.</title>
        <authorList>
            <person name="Dai W."/>
        </authorList>
    </citation>
    <scope>NUCLEOTIDE SEQUENCE [LARGE SCALE GENOMIC DNA]</scope>
    <source>
        <strain evidence="2 3">DW002</strain>
    </source>
</reference>
<dbReference type="RefSeq" id="WP_275109800.1">
    <property type="nucleotide sequence ID" value="NZ_JAKJSC010000001.1"/>
</dbReference>
<keyword evidence="3" id="KW-1185">Reference proteome</keyword>
<name>A0ABT5VSS4_9BACT</name>